<feature type="region of interest" description="Disordered" evidence="1">
    <location>
        <begin position="64"/>
        <end position="108"/>
    </location>
</feature>
<dbReference type="AlphaFoldDB" id="A0A1G6S0E8"/>
<accession>A0A1G6S0E8</accession>
<proteinExistence type="predicted"/>
<evidence type="ECO:0000313" key="3">
    <source>
        <dbReference type="Proteomes" id="UP000199501"/>
    </source>
</evidence>
<reference evidence="3" key="1">
    <citation type="submission" date="2016-10" db="EMBL/GenBank/DDBJ databases">
        <authorList>
            <person name="Varghese N."/>
            <person name="Submissions S."/>
        </authorList>
    </citation>
    <scope>NUCLEOTIDE SEQUENCE [LARGE SCALE GENOMIC DNA]</scope>
    <source>
        <strain evidence="3">IBRC-M 10403</strain>
    </source>
</reference>
<protein>
    <submittedName>
        <fullName evidence="2">Uncharacterized protein</fullName>
    </submittedName>
</protein>
<evidence type="ECO:0000313" key="2">
    <source>
        <dbReference type="EMBL" id="SDD09647.1"/>
    </source>
</evidence>
<sequence length="108" mass="11186">MVADAAVTAEWLGTPEEGRVEGVDIGQESGPQALAQPEGRCDGVHPVAQHTPELVRRPEWAGHVSLSTTHGPTGAVAAPRVAGKSWSGPKALSLAQPPDQALLRDIQG</sequence>
<dbReference type="Proteomes" id="UP000199501">
    <property type="component" value="Unassembled WGS sequence"/>
</dbReference>
<feature type="region of interest" description="Disordered" evidence="1">
    <location>
        <begin position="1"/>
        <end position="46"/>
    </location>
</feature>
<organism evidence="2 3">
    <name type="scientific">Actinokineospora iranica</name>
    <dbReference type="NCBI Taxonomy" id="1271860"/>
    <lineage>
        <taxon>Bacteria</taxon>
        <taxon>Bacillati</taxon>
        <taxon>Actinomycetota</taxon>
        <taxon>Actinomycetes</taxon>
        <taxon>Pseudonocardiales</taxon>
        <taxon>Pseudonocardiaceae</taxon>
        <taxon>Actinokineospora</taxon>
    </lineage>
</organism>
<name>A0A1G6S0E8_9PSEU</name>
<dbReference type="EMBL" id="FMZZ01000007">
    <property type="protein sequence ID" value="SDD09647.1"/>
    <property type="molecule type" value="Genomic_DNA"/>
</dbReference>
<keyword evidence="3" id="KW-1185">Reference proteome</keyword>
<evidence type="ECO:0000256" key="1">
    <source>
        <dbReference type="SAM" id="MobiDB-lite"/>
    </source>
</evidence>
<gene>
    <name evidence="2" type="ORF">SAMN05216174_107104</name>
</gene>